<dbReference type="SUPFAM" id="SSF109604">
    <property type="entry name" value="HD-domain/PDEase-like"/>
    <property type="match status" value="1"/>
</dbReference>
<dbReference type="Proteomes" id="UP000295565">
    <property type="component" value="Unassembled WGS sequence"/>
</dbReference>
<keyword evidence="5" id="KW-1185">Reference proteome</keyword>
<comment type="caution">
    <text evidence="4">The sequence shown here is derived from an EMBL/GenBank/DDBJ whole genome shotgun (WGS) entry which is preliminary data.</text>
</comment>
<name>A0A4R1K3Q3_9GAMM</name>
<dbReference type="InterPro" id="IPR003607">
    <property type="entry name" value="HD/PDEase_dom"/>
</dbReference>
<evidence type="ECO:0000259" key="3">
    <source>
        <dbReference type="PROSITE" id="PS51831"/>
    </source>
</evidence>
<dbReference type="CDD" id="cd00077">
    <property type="entry name" value="HDc"/>
    <property type="match status" value="1"/>
</dbReference>
<comment type="similarity">
    <text evidence="2">Belongs to the dGTPase family. Type 2 subfamily.</text>
</comment>
<dbReference type="InterPro" id="IPR006674">
    <property type="entry name" value="HD_domain"/>
</dbReference>
<dbReference type="AlphaFoldDB" id="A0A4R1K3Q3"/>
<dbReference type="NCBIfam" id="NF041026">
    <property type="entry name" value="antiphage_dGTPase"/>
    <property type="match status" value="1"/>
</dbReference>
<evidence type="ECO:0000256" key="1">
    <source>
        <dbReference type="ARBA" id="ARBA00022801"/>
    </source>
</evidence>
<evidence type="ECO:0000313" key="5">
    <source>
        <dbReference type="Proteomes" id="UP000295565"/>
    </source>
</evidence>
<dbReference type="InterPro" id="IPR023023">
    <property type="entry name" value="dNTPase_2"/>
</dbReference>
<dbReference type="SMART" id="SM00471">
    <property type="entry name" value="HDc"/>
    <property type="match status" value="1"/>
</dbReference>
<dbReference type="InterPro" id="IPR050135">
    <property type="entry name" value="dGTPase-like"/>
</dbReference>
<dbReference type="EMBL" id="SMGD01000011">
    <property type="protein sequence ID" value="TCK58530.1"/>
    <property type="molecule type" value="Genomic_DNA"/>
</dbReference>
<dbReference type="PROSITE" id="PS51831">
    <property type="entry name" value="HD"/>
    <property type="match status" value="1"/>
</dbReference>
<accession>A0A4R1K3Q3</accession>
<feature type="domain" description="HD" evidence="3">
    <location>
        <begin position="63"/>
        <end position="253"/>
    </location>
</feature>
<organism evidence="4 5">
    <name type="scientific">Celerinatantimonas diazotrophica</name>
    <dbReference type="NCBI Taxonomy" id="412034"/>
    <lineage>
        <taxon>Bacteria</taxon>
        <taxon>Pseudomonadati</taxon>
        <taxon>Pseudomonadota</taxon>
        <taxon>Gammaproteobacteria</taxon>
        <taxon>Celerinatantimonadaceae</taxon>
        <taxon>Celerinatantimonas</taxon>
    </lineage>
</organism>
<dbReference type="OrthoDB" id="9803619at2"/>
<proteinExistence type="inferred from homology"/>
<dbReference type="Pfam" id="PF13286">
    <property type="entry name" value="HD_assoc"/>
    <property type="match status" value="1"/>
</dbReference>
<dbReference type="InterPro" id="IPR026875">
    <property type="entry name" value="PHydrolase_assoc_dom"/>
</dbReference>
<dbReference type="HAMAP" id="MF_01212">
    <property type="entry name" value="dGTPase_type2"/>
    <property type="match status" value="1"/>
</dbReference>
<dbReference type="Pfam" id="PF01966">
    <property type="entry name" value="HD"/>
    <property type="match status" value="1"/>
</dbReference>
<dbReference type="GO" id="GO:0006203">
    <property type="term" value="P:dGTP catabolic process"/>
    <property type="evidence" value="ECO:0007669"/>
    <property type="project" value="TreeGrafter"/>
</dbReference>
<dbReference type="InterPro" id="IPR006261">
    <property type="entry name" value="dGTPase"/>
</dbReference>
<sequence length="432" mass="49339">MVVDDKTVAWQHRFNESLPPREHDPRSPWQRDRGRILHSAAFRRLQNKTQVLSIGYNDFYRTRLTHSLEVAQIGTGIISQLAQMPDSAVPLADPALIEGICLAHDIGHPPFGHGGEIALNYMMRNHGGFEGNAQTFRILTKLEPYTKEHGMNLTRRTLLGVCKYPVSIDVLTRKNPPSAVANFRQLKASDWLPAKGLYQDDNAQYDWLITPLEPTDLAYLQMVRGDGITTHRKTCHKSFDCSIMELADDIAYGVHDLEDAIVMNLLNRELWQEHVVDNIKSIGPCWLSEHIDEMTAQLFSGHHYAQKNAIGALVNAFITAIDIAYDEAVKEPLLAYQAKLREPYCSGLNYLKQFVLHYVIRTPDIEQIRYRGQQTVMELFEAFSSDPLRLLPLNTQERWLKAQQDNPYRVIADYIAGMTDDYALKLHQRLFG</sequence>
<protein>
    <recommendedName>
        <fullName evidence="2">Deoxyguanosinetriphosphate triphosphohydrolase-like protein</fullName>
    </recommendedName>
</protein>
<keyword evidence="1 2" id="KW-0378">Hydrolase</keyword>
<dbReference type="Gene3D" id="1.10.3210.10">
    <property type="entry name" value="Hypothetical protein af1432"/>
    <property type="match status" value="1"/>
</dbReference>
<evidence type="ECO:0000313" key="4">
    <source>
        <dbReference type="EMBL" id="TCK58530.1"/>
    </source>
</evidence>
<dbReference type="GO" id="GO:0008832">
    <property type="term" value="F:dGTPase activity"/>
    <property type="evidence" value="ECO:0007669"/>
    <property type="project" value="TreeGrafter"/>
</dbReference>
<evidence type="ECO:0000256" key="2">
    <source>
        <dbReference type="HAMAP-Rule" id="MF_01212"/>
    </source>
</evidence>
<dbReference type="PANTHER" id="PTHR11373:SF40">
    <property type="entry name" value="DEOXYGUANOSINETRIPHOSPHATE TRIPHOSPHOHYDROLASE-LIKE PROTEIN 2"/>
    <property type="match status" value="1"/>
</dbReference>
<dbReference type="PANTHER" id="PTHR11373">
    <property type="entry name" value="DEOXYNUCLEOSIDE TRIPHOSPHATE TRIPHOSPHOHYDROLASE"/>
    <property type="match status" value="1"/>
</dbReference>
<dbReference type="RefSeq" id="WP_131911501.1">
    <property type="nucleotide sequence ID" value="NZ_OU594967.1"/>
</dbReference>
<dbReference type="NCBIfam" id="NF003701">
    <property type="entry name" value="PRK05318.1"/>
    <property type="match status" value="1"/>
</dbReference>
<dbReference type="NCBIfam" id="TIGR01353">
    <property type="entry name" value="dGTP_triPase"/>
    <property type="match status" value="1"/>
</dbReference>
<reference evidence="4 5" key="1">
    <citation type="submission" date="2019-03" db="EMBL/GenBank/DDBJ databases">
        <title>Genomic Encyclopedia of Type Strains, Phase IV (KMG-IV): sequencing the most valuable type-strain genomes for metagenomic binning, comparative biology and taxonomic classification.</title>
        <authorList>
            <person name="Goeker M."/>
        </authorList>
    </citation>
    <scope>NUCLEOTIDE SEQUENCE [LARGE SCALE GENOMIC DNA]</scope>
    <source>
        <strain evidence="4 5">DSM 18577</strain>
    </source>
</reference>
<gene>
    <name evidence="4" type="ORF">EV690_0657</name>
</gene>